<accession>A0A9P5UE93</accession>
<protein>
    <recommendedName>
        <fullName evidence="5">Autophagy-related protein 16 domain-containing protein</fullName>
    </recommendedName>
</protein>
<evidence type="ECO:0000313" key="3">
    <source>
        <dbReference type="EMBL" id="KAF9075033.1"/>
    </source>
</evidence>
<sequence length="246" mass="27021">MSGTETGPDFEAESSSRAAKAARAKALLKKRQAKKAGTPTTSTPGVASPVSERAFSPVPPASVLEEAEEKRDINDVFAHDEDDTSWLSSLPRAGSPPPAPPPTAIFSTASPPNSADYISPANGLHSLQLQEENTLLKKENKILNAQIEQLRSDRAENALNSLKSEHNALKIVVGQLETTNSSLKSENHTFRNELGRWEAAKSGNGAIANLYSKKNLTRYELLWRRQKLQNRTFRELKPISRLKTRI</sequence>
<comment type="caution">
    <text evidence="3">The sequence shown here is derived from an EMBL/GenBank/DDBJ whole genome shotgun (WGS) entry which is preliminary data.</text>
</comment>
<feature type="compositionally biased region" description="Basic and acidic residues" evidence="2">
    <location>
        <begin position="68"/>
        <end position="79"/>
    </location>
</feature>
<evidence type="ECO:0000313" key="4">
    <source>
        <dbReference type="Proteomes" id="UP000772434"/>
    </source>
</evidence>
<reference evidence="3" key="1">
    <citation type="submission" date="2020-11" db="EMBL/GenBank/DDBJ databases">
        <authorList>
            <consortium name="DOE Joint Genome Institute"/>
            <person name="Ahrendt S."/>
            <person name="Riley R."/>
            <person name="Andreopoulos W."/>
            <person name="Labutti K."/>
            <person name="Pangilinan J."/>
            <person name="Ruiz-Duenas F.J."/>
            <person name="Barrasa J.M."/>
            <person name="Sanchez-Garcia M."/>
            <person name="Camarero S."/>
            <person name="Miyauchi S."/>
            <person name="Serrano A."/>
            <person name="Linde D."/>
            <person name="Babiker R."/>
            <person name="Drula E."/>
            <person name="Ayuso-Fernandez I."/>
            <person name="Pacheco R."/>
            <person name="Padilla G."/>
            <person name="Ferreira P."/>
            <person name="Barriuso J."/>
            <person name="Kellner H."/>
            <person name="Castanera R."/>
            <person name="Alfaro M."/>
            <person name="Ramirez L."/>
            <person name="Pisabarro A.G."/>
            <person name="Kuo A."/>
            <person name="Tritt A."/>
            <person name="Lipzen A."/>
            <person name="He G."/>
            <person name="Yan M."/>
            <person name="Ng V."/>
            <person name="Cullen D."/>
            <person name="Martin F."/>
            <person name="Rosso M.-N."/>
            <person name="Henrissat B."/>
            <person name="Hibbett D."/>
            <person name="Martinez A.T."/>
            <person name="Grigoriev I.V."/>
        </authorList>
    </citation>
    <scope>NUCLEOTIDE SEQUENCE</scope>
    <source>
        <strain evidence="3">AH 40177</strain>
    </source>
</reference>
<evidence type="ECO:0000256" key="1">
    <source>
        <dbReference type="SAM" id="Coils"/>
    </source>
</evidence>
<dbReference type="AlphaFoldDB" id="A0A9P5UE93"/>
<dbReference type="EMBL" id="JADNRY010000011">
    <property type="protein sequence ID" value="KAF9075033.1"/>
    <property type="molecule type" value="Genomic_DNA"/>
</dbReference>
<organism evidence="3 4">
    <name type="scientific">Rhodocollybia butyracea</name>
    <dbReference type="NCBI Taxonomy" id="206335"/>
    <lineage>
        <taxon>Eukaryota</taxon>
        <taxon>Fungi</taxon>
        <taxon>Dikarya</taxon>
        <taxon>Basidiomycota</taxon>
        <taxon>Agaricomycotina</taxon>
        <taxon>Agaricomycetes</taxon>
        <taxon>Agaricomycetidae</taxon>
        <taxon>Agaricales</taxon>
        <taxon>Marasmiineae</taxon>
        <taxon>Omphalotaceae</taxon>
        <taxon>Rhodocollybia</taxon>
    </lineage>
</organism>
<evidence type="ECO:0008006" key="5">
    <source>
        <dbReference type="Google" id="ProtNLM"/>
    </source>
</evidence>
<proteinExistence type="predicted"/>
<gene>
    <name evidence="3" type="ORF">BDP27DRAFT_99995</name>
</gene>
<evidence type="ECO:0000256" key="2">
    <source>
        <dbReference type="SAM" id="MobiDB-lite"/>
    </source>
</evidence>
<keyword evidence="4" id="KW-1185">Reference proteome</keyword>
<name>A0A9P5UE93_9AGAR</name>
<keyword evidence="1" id="KW-0175">Coiled coil</keyword>
<dbReference type="Proteomes" id="UP000772434">
    <property type="component" value="Unassembled WGS sequence"/>
</dbReference>
<feature type="coiled-coil region" evidence="1">
    <location>
        <begin position="126"/>
        <end position="172"/>
    </location>
</feature>
<dbReference type="Gene3D" id="1.20.5.1700">
    <property type="match status" value="1"/>
</dbReference>
<feature type="compositionally biased region" description="Basic residues" evidence="2">
    <location>
        <begin position="20"/>
        <end position="34"/>
    </location>
</feature>
<feature type="region of interest" description="Disordered" evidence="2">
    <location>
        <begin position="1"/>
        <end position="102"/>
    </location>
</feature>
<dbReference type="OrthoDB" id="3061627at2759"/>